<dbReference type="KEGG" id="tab:CIG75_19135"/>
<gene>
    <name evidence="1" type="ORF">CIG75_19135</name>
</gene>
<dbReference type="Proteomes" id="UP000214688">
    <property type="component" value="Chromosome"/>
</dbReference>
<evidence type="ECO:0000313" key="1">
    <source>
        <dbReference type="EMBL" id="ASS76848.1"/>
    </source>
</evidence>
<evidence type="ECO:0000313" key="2">
    <source>
        <dbReference type="Proteomes" id="UP000214688"/>
    </source>
</evidence>
<name>A0A223D5H9_9BACL</name>
<proteinExistence type="predicted"/>
<reference evidence="1 2" key="1">
    <citation type="journal article" date="2015" name="Int. J. Syst. Evol. Microbiol.">
        <title>Tumebacillus algifaecis sp. nov., isolated from decomposing algal scum.</title>
        <authorList>
            <person name="Wu Y.F."/>
            <person name="Zhang B."/>
            <person name="Xing P."/>
            <person name="Wu Q.L."/>
            <person name="Liu S.J."/>
        </authorList>
    </citation>
    <scope>NUCLEOTIDE SEQUENCE [LARGE SCALE GENOMIC DNA]</scope>
    <source>
        <strain evidence="1 2">THMBR28</strain>
    </source>
</reference>
<dbReference type="AlphaFoldDB" id="A0A223D5H9"/>
<organism evidence="1 2">
    <name type="scientific">Tumebacillus algifaecis</name>
    <dbReference type="NCBI Taxonomy" id="1214604"/>
    <lineage>
        <taxon>Bacteria</taxon>
        <taxon>Bacillati</taxon>
        <taxon>Bacillota</taxon>
        <taxon>Bacilli</taxon>
        <taxon>Bacillales</taxon>
        <taxon>Alicyclobacillaceae</taxon>
        <taxon>Tumebacillus</taxon>
    </lineage>
</organism>
<keyword evidence="2" id="KW-1185">Reference proteome</keyword>
<protein>
    <submittedName>
        <fullName evidence="1">Uncharacterized protein</fullName>
    </submittedName>
</protein>
<accession>A0A223D5H9</accession>
<sequence length="60" mass="7053">MKTILTDEEAAKTFGIKPRARILWSEANFALNPDQVWMFEYERNSKNKRRVRQLVGGKGR</sequence>
<dbReference type="EMBL" id="CP022657">
    <property type="protein sequence ID" value="ASS76848.1"/>
    <property type="molecule type" value="Genomic_DNA"/>
</dbReference>